<accession>A0A9P7ZST5</accession>
<dbReference type="GeneID" id="70297877"/>
<dbReference type="EMBL" id="MU251246">
    <property type="protein sequence ID" value="KAG9257030.1"/>
    <property type="molecule type" value="Genomic_DNA"/>
</dbReference>
<name>A0A9P7ZST5_9HYPO</name>
<evidence type="ECO:0000313" key="2">
    <source>
        <dbReference type="EMBL" id="KAG9257030.1"/>
    </source>
</evidence>
<dbReference type="AlphaFoldDB" id="A0A9P7ZST5"/>
<reference evidence="2" key="1">
    <citation type="journal article" date="2021" name="IMA Fungus">
        <title>Genomic characterization of three marine fungi, including Emericellopsis atlantica sp. nov. with signatures of a generalist lifestyle and marine biomass degradation.</title>
        <authorList>
            <person name="Hagestad O.C."/>
            <person name="Hou L."/>
            <person name="Andersen J.H."/>
            <person name="Hansen E.H."/>
            <person name="Altermark B."/>
            <person name="Li C."/>
            <person name="Kuhnert E."/>
            <person name="Cox R.J."/>
            <person name="Crous P.W."/>
            <person name="Spatafora J.W."/>
            <person name="Lail K."/>
            <person name="Amirebrahimi M."/>
            <person name="Lipzen A."/>
            <person name="Pangilinan J."/>
            <person name="Andreopoulos W."/>
            <person name="Hayes R.D."/>
            <person name="Ng V."/>
            <person name="Grigoriev I.V."/>
            <person name="Jackson S.A."/>
            <person name="Sutton T.D.S."/>
            <person name="Dobson A.D.W."/>
            <person name="Rama T."/>
        </authorList>
    </citation>
    <scope>NUCLEOTIDE SEQUENCE</scope>
    <source>
        <strain evidence="2">TS7</strain>
    </source>
</reference>
<gene>
    <name evidence="2" type="ORF">F5Z01DRAFT_747897</name>
</gene>
<comment type="caution">
    <text evidence="2">The sequence shown here is derived from an EMBL/GenBank/DDBJ whole genome shotgun (WGS) entry which is preliminary data.</text>
</comment>
<keyword evidence="3" id="KW-1185">Reference proteome</keyword>
<evidence type="ECO:0000256" key="1">
    <source>
        <dbReference type="SAM" id="MobiDB-lite"/>
    </source>
</evidence>
<organism evidence="2 3">
    <name type="scientific">Emericellopsis atlantica</name>
    <dbReference type="NCBI Taxonomy" id="2614577"/>
    <lineage>
        <taxon>Eukaryota</taxon>
        <taxon>Fungi</taxon>
        <taxon>Dikarya</taxon>
        <taxon>Ascomycota</taxon>
        <taxon>Pezizomycotina</taxon>
        <taxon>Sordariomycetes</taxon>
        <taxon>Hypocreomycetidae</taxon>
        <taxon>Hypocreales</taxon>
        <taxon>Bionectriaceae</taxon>
        <taxon>Emericellopsis</taxon>
    </lineage>
</organism>
<protein>
    <submittedName>
        <fullName evidence="2">Uncharacterized protein</fullName>
    </submittedName>
</protein>
<feature type="region of interest" description="Disordered" evidence="1">
    <location>
        <begin position="1"/>
        <end position="24"/>
    </location>
</feature>
<evidence type="ECO:0000313" key="3">
    <source>
        <dbReference type="Proteomes" id="UP000887229"/>
    </source>
</evidence>
<dbReference type="RefSeq" id="XP_046120954.1">
    <property type="nucleotide sequence ID" value="XM_046266974.1"/>
</dbReference>
<proteinExistence type="predicted"/>
<sequence>MPPKPKDETTMPPRVPPPETEYQPKAWAAYTDLSSANEKEPLVDGAECLEVGLNGKSKSVRNARQERGIESRQMMLRVYTKLSDTFPEQIKVVVACHKEGEHFNSRSIPIANAYWYPEFYLGMNEEWNDRDKQSYITGMVNWFVADWKENPQDERPSSKPLSLAFPWQCVPILTVTMMDMMSNMAPHVKFHGNTATDGSYRFLHDGAPMSSEQCVQLPRELKAAHMHMDEVSTATIKLTHRTL</sequence>
<dbReference type="Proteomes" id="UP000887229">
    <property type="component" value="Unassembled WGS sequence"/>
</dbReference>